<proteinExistence type="predicted"/>
<feature type="transmembrane region" description="Helical" evidence="5">
    <location>
        <begin position="159"/>
        <end position="181"/>
    </location>
</feature>
<accession>N0BGM5</accession>
<dbReference type="GO" id="GO:0016020">
    <property type="term" value="C:membrane"/>
    <property type="evidence" value="ECO:0007669"/>
    <property type="project" value="UniProtKB-SubCell"/>
</dbReference>
<evidence type="ECO:0000256" key="5">
    <source>
        <dbReference type="SAM" id="Phobius"/>
    </source>
</evidence>
<dbReference type="eggNOG" id="arCOG02054">
    <property type="taxonomic scope" value="Archaea"/>
</dbReference>
<feature type="transmembrane region" description="Helical" evidence="5">
    <location>
        <begin position="193"/>
        <end position="213"/>
    </location>
</feature>
<dbReference type="HOGENOM" id="CLU_111437_0_0_2"/>
<keyword evidence="8" id="KW-1185">Reference proteome</keyword>
<dbReference type="RefSeq" id="WP_015591754.1">
    <property type="nucleotide sequence ID" value="NC_021169.1"/>
</dbReference>
<evidence type="ECO:0000256" key="1">
    <source>
        <dbReference type="ARBA" id="ARBA00004141"/>
    </source>
</evidence>
<protein>
    <recommendedName>
        <fullName evidence="6">Yip1 domain-containing protein</fullName>
    </recommendedName>
</protein>
<dbReference type="STRING" id="387631.Asulf_02205"/>
<sequence>MKLITNPNEFFQELSREDVRIQKPMTIVVAIAAIISAYQYLLAAKLSQVIPSDLAGFFVVGAYIGIIGSFIGIFAVWLILTVMMHGLSSLLFNGKGSFRRTFEFTGYGFLPSLVGSLVTIPMSAYYVLNAKVPKISIEQLQQNPEIVKSVLLSILPRDLVYSNLIINLAITVWSLTLWTFAIKHARNLTTKRAFVSALIPTMLFGLYQAYSFIRLLLP</sequence>
<evidence type="ECO:0000256" key="4">
    <source>
        <dbReference type="ARBA" id="ARBA00023136"/>
    </source>
</evidence>
<feature type="transmembrane region" description="Helical" evidence="5">
    <location>
        <begin position="25"/>
        <end position="42"/>
    </location>
</feature>
<evidence type="ECO:0000256" key="2">
    <source>
        <dbReference type="ARBA" id="ARBA00022692"/>
    </source>
</evidence>
<reference evidence="7 8" key="1">
    <citation type="journal article" date="2013" name="Genome Announc.">
        <title>Complete Genome Sequence of the Thermophilic and Facultatively Chemolithoautotrophic Sulfate Reducer Archaeoglobus sulfaticallidus Strain PM70-1T.</title>
        <authorList>
            <person name="Stokke R."/>
            <person name="Hocking W.P."/>
            <person name="Steinsbu B.O."/>
            <person name="Steen I.H."/>
        </authorList>
    </citation>
    <scope>NUCLEOTIDE SEQUENCE [LARGE SCALE GENOMIC DNA]</scope>
    <source>
        <strain evidence="7">PM70-1</strain>
    </source>
</reference>
<name>N0BGM5_9EURY</name>
<dbReference type="Proteomes" id="UP000013307">
    <property type="component" value="Chromosome"/>
</dbReference>
<organism evidence="7 8">
    <name type="scientific">Archaeoglobus sulfaticallidus PM70-1</name>
    <dbReference type="NCBI Taxonomy" id="387631"/>
    <lineage>
        <taxon>Archaea</taxon>
        <taxon>Methanobacteriati</taxon>
        <taxon>Methanobacteriota</taxon>
        <taxon>Archaeoglobi</taxon>
        <taxon>Archaeoglobales</taxon>
        <taxon>Archaeoglobaceae</taxon>
        <taxon>Archaeoglobus</taxon>
    </lineage>
</organism>
<dbReference type="EMBL" id="CP005290">
    <property type="protein sequence ID" value="AGK62158.1"/>
    <property type="molecule type" value="Genomic_DNA"/>
</dbReference>
<evidence type="ECO:0000313" key="8">
    <source>
        <dbReference type="Proteomes" id="UP000013307"/>
    </source>
</evidence>
<keyword evidence="2 5" id="KW-0812">Transmembrane</keyword>
<evidence type="ECO:0000256" key="3">
    <source>
        <dbReference type="ARBA" id="ARBA00022989"/>
    </source>
</evidence>
<dbReference type="InterPro" id="IPR006977">
    <property type="entry name" value="Yip1_dom"/>
</dbReference>
<dbReference type="AlphaFoldDB" id="N0BGM5"/>
<feature type="transmembrane region" description="Helical" evidence="5">
    <location>
        <begin position="54"/>
        <end position="83"/>
    </location>
</feature>
<feature type="transmembrane region" description="Helical" evidence="5">
    <location>
        <begin position="104"/>
        <end position="128"/>
    </location>
</feature>
<comment type="subcellular location">
    <subcellularLocation>
        <location evidence="1">Membrane</location>
        <topology evidence="1">Multi-pass membrane protein</topology>
    </subcellularLocation>
</comment>
<keyword evidence="3 5" id="KW-1133">Transmembrane helix</keyword>
<dbReference type="GeneID" id="15393837"/>
<evidence type="ECO:0000313" key="7">
    <source>
        <dbReference type="EMBL" id="AGK62158.1"/>
    </source>
</evidence>
<feature type="domain" description="Yip1" evidence="6">
    <location>
        <begin position="2"/>
        <end position="206"/>
    </location>
</feature>
<gene>
    <name evidence="7" type="ORF">Asulf_02205</name>
</gene>
<keyword evidence="4 5" id="KW-0472">Membrane</keyword>
<dbReference type="OrthoDB" id="116519at2157"/>
<dbReference type="KEGG" id="ast:Asulf_02205"/>
<evidence type="ECO:0000259" key="6">
    <source>
        <dbReference type="Pfam" id="PF04893"/>
    </source>
</evidence>
<dbReference type="Pfam" id="PF04893">
    <property type="entry name" value="Yip1"/>
    <property type="match status" value="1"/>
</dbReference>